<dbReference type="AlphaFoldDB" id="A0A926FBA9"/>
<comment type="caution">
    <text evidence="5">The sequence shown here is derived from an EMBL/GenBank/DDBJ whole genome shotgun (WGS) entry which is preliminary data.</text>
</comment>
<feature type="compositionally biased region" description="Low complexity" evidence="2">
    <location>
        <begin position="366"/>
        <end position="386"/>
    </location>
</feature>
<evidence type="ECO:0000313" key="6">
    <source>
        <dbReference type="Proteomes" id="UP000647416"/>
    </source>
</evidence>
<sequence length="594" mass="65744">MNKRIFTFIILTVLVFALSAPVFADADLSVNERGNVSLTFDFDLSNLGYTMVKDGSENFVPYEGADAKKFAVLCLLSDAEISDISALSQDEIKNMTVFVTGGDLDDSGYGSASFRIPSKSGVYTVVITNPYFDKIYKSFNFETKLYFDYNDALTDGEEGVISFIEENAPYIPINYDAFSLISEDEKLKFAKILTEKGEVNNAEDFNALFENLALEDAVFETCADSDVLKYIKAVNAKENSSFSDGISSVFVKKLKEEKQLEIINPLIPSKADSAFRTKFDFAVFKAYTENFEYFASLSEIVEDKNNIWGFSEESLETYNGLDNKNAVLSKLFDYVQTAEDMDKFREKFASLASEQKESEDEKKNENNNNNSSSKGSSKGSSSKGSSISATLPPVPSDNVPETVVPDTEKKADFADLTGFDWAKDAVDYLYQKGIVSGRNEKEFAPSDYVTREEFVKMVTCAIGLKGADAECSFTDVSADDWFYAPVAAAVRASVISGISKDKFGTGQNITREDSAVIICRALDCQNVKADIKNTAEITDAQDISPYALKSVERLLKIGLLSGYEDKTFKPKNSLTRAECAVVIRKLLSFSEVER</sequence>
<dbReference type="InterPro" id="IPR001119">
    <property type="entry name" value="SLH_dom"/>
</dbReference>
<keyword evidence="3" id="KW-0732">Signal</keyword>
<feature type="domain" description="SLH" evidence="4">
    <location>
        <begin position="534"/>
        <end position="594"/>
    </location>
</feature>
<dbReference type="PROSITE" id="PS51272">
    <property type="entry name" value="SLH"/>
    <property type="match status" value="3"/>
</dbReference>
<reference evidence="5" key="1">
    <citation type="submission" date="2020-08" db="EMBL/GenBank/DDBJ databases">
        <title>Genome public.</title>
        <authorList>
            <person name="Liu C."/>
            <person name="Sun Q."/>
        </authorList>
    </citation>
    <scope>NUCLEOTIDE SEQUENCE</scope>
    <source>
        <strain evidence="5">NSJ-50</strain>
    </source>
</reference>
<organism evidence="5 6">
    <name type="scientific">Qingrenia yutianensis</name>
    <dbReference type="NCBI Taxonomy" id="2763676"/>
    <lineage>
        <taxon>Bacteria</taxon>
        <taxon>Bacillati</taxon>
        <taxon>Bacillota</taxon>
        <taxon>Clostridia</taxon>
        <taxon>Eubacteriales</taxon>
        <taxon>Oscillospiraceae</taxon>
        <taxon>Qingrenia</taxon>
    </lineage>
</organism>
<evidence type="ECO:0000256" key="3">
    <source>
        <dbReference type="SAM" id="SignalP"/>
    </source>
</evidence>
<feature type="compositionally biased region" description="Basic and acidic residues" evidence="2">
    <location>
        <begin position="352"/>
        <end position="365"/>
    </location>
</feature>
<feature type="domain" description="SLH" evidence="4">
    <location>
        <begin position="409"/>
        <end position="472"/>
    </location>
</feature>
<dbReference type="Proteomes" id="UP000647416">
    <property type="component" value="Unassembled WGS sequence"/>
</dbReference>
<name>A0A926FBA9_9FIRM</name>
<evidence type="ECO:0000256" key="2">
    <source>
        <dbReference type="SAM" id="MobiDB-lite"/>
    </source>
</evidence>
<dbReference type="PANTHER" id="PTHR43308:SF5">
    <property type="entry name" value="S-LAYER PROTEIN _ PEPTIDOGLYCAN ENDO-BETA-N-ACETYLGLUCOSAMINIDASE"/>
    <property type="match status" value="1"/>
</dbReference>
<dbReference type="PANTHER" id="PTHR43308">
    <property type="entry name" value="OUTER MEMBRANE PROTEIN ALPHA-RELATED"/>
    <property type="match status" value="1"/>
</dbReference>
<feature type="chain" id="PRO_5039325130" evidence="3">
    <location>
        <begin position="25"/>
        <end position="594"/>
    </location>
</feature>
<feature type="region of interest" description="Disordered" evidence="2">
    <location>
        <begin position="352"/>
        <end position="404"/>
    </location>
</feature>
<keyword evidence="1" id="KW-0677">Repeat</keyword>
<feature type="signal peptide" evidence="3">
    <location>
        <begin position="1"/>
        <end position="24"/>
    </location>
</feature>
<evidence type="ECO:0000313" key="5">
    <source>
        <dbReference type="EMBL" id="MBC8596132.1"/>
    </source>
</evidence>
<evidence type="ECO:0000256" key="1">
    <source>
        <dbReference type="ARBA" id="ARBA00022737"/>
    </source>
</evidence>
<gene>
    <name evidence="5" type="ORF">H8706_04520</name>
</gene>
<dbReference type="EMBL" id="JACRTE010000004">
    <property type="protein sequence ID" value="MBC8596132.1"/>
    <property type="molecule type" value="Genomic_DNA"/>
</dbReference>
<protein>
    <submittedName>
        <fullName evidence="5">S-layer homology domain-containing protein</fullName>
    </submittedName>
</protein>
<proteinExistence type="predicted"/>
<dbReference type="RefSeq" id="WP_262431678.1">
    <property type="nucleotide sequence ID" value="NZ_JACRTE010000004.1"/>
</dbReference>
<accession>A0A926FBA9</accession>
<evidence type="ECO:0000259" key="4">
    <source>
        <dbReference type="PROSITE" id="PS51272"/>
    </source>
</evidence>
<dbReference type="Pfam" id="PF00395">
    <property type="entry name" value="SLH"/>
    <property type="match status" value="3"/>
</dbReference>
<feature type="domain" description="SLH" evidence="4">
    <location>
        <begin position="473"/>
        <end position="532"/>
    </location>
</feature>
<keyword evidence="6" id="KW-1185">Reference proteome</keyword>
<dbReference type="InterPro" id="IPR051465">
    <property type="entry name" value="Cell_Envelope_Struct_Comp"/>
</dbReference>